<evidence type="ECO:0000313" key="3">
    <source>
        <dbReference type="EMBL" id="SEQ95952.1"/>
    </source>
</evidence>
<name>A0A1H9KA44_9GAMM</name>
<keyword evidence="4" id="KW-1185">Reference proteome</keyword>
<dbReference type="EMBL" id="FOFS01000013">
    <property type="protein sequence ID" value="SEQ95952.1"/>
    <property type="molecule type" value="Genomic_DNA"/>
</dbReference>
<dbReference type="InterPro" id="IPR050266">
    <property type="entry name" value="AB_hydrolase_sf"/>
</dbReference>
<dbReference type="RefSeq" id="WP_093288385.1">
    <property type="nucleotide sequence ID" value="NZ_FOFS01000013.1"/>
</dbReference>
<evidence type="ECO:0000313" key="4">
    <source>
        <dbReference type="Proteomes" id="UP000199233"/>
    </source>
</evidence>
<sequence>MSAKLAVQQFGQGPDLVLVHGLGASRAFWYPRLAAPLAAQHRVTLYDLRGHGYSERTQDGYSASAQADDLLRLMDAQNIERAVLIGHSYGGGIVLEAALRAPERCRALCLMDTRIQRLQPELRLHDAQPLTPFEQAVAASQPGEGENSWEHEREVGFRFIEAAARCVTGNIELEVRDEVTPFGEGRGAKRAAQAWLHLLDHTAARAEFLEAGATLDEIQRLRVPALLMYASHTRALKSAQALQAAWPQARFLQIPRSGHFFPMSHSEICLEHLRQFLGELP</sequence>
<evidence type="ECO:0000256" key="1">
    <source>
        <dbReference type="ARBA" id="ARBA00022801"/>
    </source>
</evidence>
<dbReference type="STRING" id="489703.SAMN04488038_1139"/>
<dbReference type="PRINTS" id="PR00111">
    <property type="entry name" value="ABHYDROLASE"/>
</dbReference>
<dbReference type="Gene3D" id="3.40.50.1820">
    <property type="entry name" value="alpha/beta hydrolase"/>
    <property type="match status" value="1"/>
</dbReference>
<keyword evidence="1" id="KW-0378">Hydrolase</keyword>
<dbReference type="Pfam" id="PF00561">
    <property type="entry name" value="Abhydrolase_1"/>
    <property type="match status" value="1"/>
</dbReference>
<dbReference type="GO" id="GO:0016020">
    <property type="term" value="C:membrane"/>
    <property type="evidence" value="ECO:0007669"/>
    <property type="project" value="TreeGrafter"/>
</dbReference>
<dbReference type="AlphaFoldDB" id="A0A1H9KA44"/>
<dbReference type="PRINTS" id="PR00412">
    <property type="entry name" value="EPOXHYDRLASE"/>
</dbReference>
<accession>A0A1H9KA44</accession>
<dbReference type="OrthoDB" id="9808398at2"/>
<evidence type="ECO:0000259" key="2">
    <source>
        <dbReference type="Pfam" id="PF00561"/>
    </source>
</evidence>
<dbReference type="GO" id="GO:0016787">
    <property type="term" value="F:hydrolase activity"/>
    <property type="evidence" value="ECO:0007669"/>
    <property type="project" value="UniProtKB-KW"/>
</dbReference>
<feature type="domain" description="AB hydrolase-1" evidence="2">
    <location>
        <begin position="16"/>
        <end position="265"/>
    </location>
</feature>
<dbReference type="PANTHER" id="PTHR43798">
    <property type="entry name" value="MONOACYLGLYCEROL LIPASE"/>
    <property type="match status" value="1"/>
</dbReference>
<reference evidence="3 4" key="1">
    <citation type="submission" date="2016-10" db="EMBL/GenBank/DDBJ databases">
        <authorList>
            <person name="de Groot N.N."/>
        </authorList>
    </citation>
    <scope>NUCLEOTIDE SEQUENCE [LARGE SCALE GENOMIC DNA]</scope>
    <source>
        <strain evidence="3 4">DSM 25927</strain>
    </source>
</reference>
<dbReference type="InterPro" id="IPR029058">
    <property type="entry name" value="AB_hydrolase_fold"/>
</dbReference>
<dbReference type="InterPro" id="IPR000073">
    <property type="entry name" value="AB_hydrolase_1"/>
</dbReference>
<protein>
    <submittedName>
        <fullName evidence="3">Pimeloyl-ACP methyl ester carboxylesterase</fullName>
    </submittedName>
</protein>
<proteinExistence type="predicted"/>
<dbReference type="InterPro" id="IPR000639">
    <property type="entry name" value="Epox_hydrolase-like"/>
</dbReference>
<dbReference type="PANTHER" id="PTHR43798:SF31">
    <property type="entry name" value="AB HYDROLASE SUPERFAMILY PROTEIN YCLE"/>
    <property type="match status" value="1"/>
</dbReference>
<dbReference type="Proteomes" id="UP000199233">
    <property type="component" value="Unassembled WGS sequence"/>
</dbReference>
<organism evidence="3 4">
    <name type="scientific">Solimonas aquatica</name>
    <dbReference type="NCBI Taxonomy" id="489703"/>
    <lineage>
        <taxon>Bacteria</taxon>
        <taxon>Pseudomonadati</taxon>
        <taxon>Pseudomonadota</taxon>
        <taxon>Gammaproteobacteria</taxon>
        <taxon>Nevskiales</taxon>
        <taxon>Nevskiaceae</taxon>
        <taxon>Solimonas</taxon>
    </lineage>
</organism>
<gene>
    <name evidence="3" type="ORF">SAMN04488038_1139</name>
</gene>
<dbReference type="SUPFAM" id="SSF53474">
    <property type="entry name" value="alpha/beta-Hydrolases"/>
    <property type="match status" value="1"/>
</dbReference>